<dbReference type="SUPFAM" id="SSF51735">
    <property type="entry name" value="NAD(P)-binding Rossmann-fold domains"/>
    <property type="match status" value="1"/>
</dbReference>
<dbReference type="InterPro" id="IPR002347">
    <property type="entry name" value="SDR_fam"/>
</dbReference>
<dbReference type="InterPro" id="IPR036412">
    <property type="entry name" value="HAD-like_sf"/>
</dbReference>
<evidence type="ECO:0000313" key="5">
    <source>
        <dbReference type="EMBL" id="CAF3504709.1"/>
    </source>
</evidence>
<evidence type="ECO:0000256" key="1">
    <source>
        <dbReference type="ARBA" id="ARBA00023002"/>
    </source>
</evidence>
<dbReference type="Pfam" id="PF00106">
    <property type="entry name" value="adh_short"/>
    <property type="match status" value="1"/>
</dbReference>
<feature type="transmembrane region" description="Helical" evidence="2">
    <location>
        <begin position="57"/>
        <end position="75"/>
    </location>
</feature>
<comment type="caution">
    <text evidence="4">The sequence shown here is derived from an EMBL/GenBank/DDBJ whole genome shotgun (WGS) entry which is preliminary data.</text>
</comment>
<evidence type="ECO:0000259" key="3">
    <source>
        <dbReference type="PROSITE" id="PS50969"/>
    </source>
</evidence>
<organism evidence="4 6">
    <name type="scientific">Didymodactylos carnosus</name>
    <dbReference type="NCBI Taxonomy" id="1234261"/>
    <lineage>
        <taxon>Eukaryota</taxon>
        <taxon>Metazoa</taxon>
        <taxon>Spiralia</taxon>
        <taxon>Gnathifera</taxon>
        <taxon>Rotifera</taxon>
        <taxon>Eurotatoria</taxon>
        <taxon>Bdelloidea</taxon>
        <taxon>Philodinida</taxon>
        <taxon>Philodinidae</taxon>
        <taxon>Didymodactylos</taxon>
    </lineage>
</organism>
<dbReference type="Gene3D" id="3.40.50.1000">
    <property type="entry name" value="HAD superfamily/HAD-like"/>
    <property type="match status" value="2"/>
</dbReference>
<proteinExistence type="predicted"/>
<dbReference type="GO" id="GO:0008202">
    <property type="term" value="P:steroid metabolic process"/>
    <property type="evidence" value="ECO:0007669"/>
    <property type="project" value="TreeGrafter"/>
</dbReference>
<keyword evidence="2" id="KW-1133">Transmembrane helix</keyword>
<dbReference type="EMBL" id="CAJNOK010000107">
    <property type="protein sequence ID" value="CAF0729743.1"/>
    <property type="molecule type" value="Genomic_DNA"/>
</dbReference>
<dbReference type="AlphaFoldDB" id="A0A8S2CNR4"/>
<feature type="transmembrane region" description="Helical" evidence="2">
    <location>
        <begin position="237"/>
        <end position="255"/>
    </location>
</feature>
<keyword evidence="1" id="KW-0560">Oxidoreductase</keyword>
<dbReference type="InterPro" id="IPR023214">
    <property type="entry name" value="HAD_sf"/>
</dbReference>
<dbReference type="PROSITE" id="PS00061">
    <property type="entry name" value="ADH_SHORT"/>
    <property type="match status" value="1"/>
</dbReference>
<sequence length="560" mass="64106">MESQWTTSSTSLTAAASASRGLNHEKPTLSVVGLLLKSVRHLCLSTSKLWTFLLLNIRKLLFLFIRIWACLYVSIRMSKKKYKKGKKYTDFTEFFKCAVSENFLPKKILVLDLDETLIHSHHDGLSRVVTVKPTGLPDFIIRVEIERHPVRFFVYKRPHVDYFLEIHCTLEFGAYSKDLAAINDDLSRIFILDNSPIAYRSYPSNAIPIKSWFFDPTDTCLLSLLPFLDALRFCRDVRSVLVVLYIVWTIYKYLFRATWVNPSGKYVLISGCDSGFGFGSAVELDRQGYSIFAGVYTNEGKKLLSEKLSSKATVFKLDITNQQDIENCLELVKRKTINLHALINNAGIGKGGLIDWTSMSTYREVMDVNFFSHVAMTKTFLPLLCQQADSRVINLCSMCGYFSAPGLSAYSASKYALESFSDCLRREMFVFDLKVSIIEPGFMKTPIIEGHLQEQEKLWQNLSIEIKERWGESYAKNSIIPQAENFFVKYAENPSKVIRVIQHAVSSRKPMIRYRPGWQSSFLVFALEFLIPTRLTDFILQLIYFSGERPAAVNRQLAKD</sequence>
<protein>
    <recommendedName>
        <fullName evidence="3">FCP1 homology domain-containing protein</fullName>
    </recommendedName>
</protein>
<name>A0A8S2CNR4_9BILA</name>
<dbReference type="Proteomes" id="UP000682733">
    <property type="component" value="Unassembled WGS sequence"/>
</dbReference>
<dbReference type="InterPro" id="IPR004274">
    <property type="entry name" value="FCP1_dom"/>
</dbReference>
<keyword evidence="2" id="KW-0472">Membrane</keyword>
<feature type="domain" description="FCP1 homology" evidence="3">
    <location>
        <begin position="46"/>
        <end position="231"/>
    </location>
</feature>
<dbReference type="PANTHER" id="PTHR43313:SF1">
    <property type="entry name" value="3BETA-HYDROXYSTEROID DEHYDROGENASE DHS-16"/>
    <property type="match status" value="1"/>
</dbReference>
<dbReference type="EMBL" id="CAJOBA010000107">
    <property type="protein sequence ID" value="CAF3504709.1"/>
    <property type="molecule type" value="Genomic_DNA"/>
</dbReference>
<keyword evidence="2" id="KW-0812">Transmembrane</keyword>
<dbReference type="SUPFAM" id="SSF56784">
    <property type="entry name" value="HAD-like"/>
    <property type="match status" value="1"/>
</dbReference>
<dbReference type="PANTHER" id="PTHR43313">
    <property type="entry name" value="SHORT-CHAIN DEHYDROGENASE/REDUCTASE FAMILY 9C"/>
    <property type="match status" value="1"/>
</dbReference>
<evidence type="ECO:0000313" key="6">
    <source>
        <dbReference type="Proteomes" id="UP000677228"/>
    </source>
</evidence>
<dbReference type="Proteomes" id="UP000677228">
    <property type="component" value="Unassembled WGS sequence"/>
</dbReference>
<dbReference type="Pfam" id="PF03031">
    <property type="entry name" value="NIF"/>
    <property type="match status" value="2"/>
</dbReference>
<dbReference type="InterPro" id="IPR036291">
    <property type="entry name" value="NAD(P)-bd_dom_sf"/>
</dbReference>
<dbReference type="PROSITE" id="PS50969">
    <property type="entry name" value="FCP1"/>
    <property type="match status" value="1"/>
</dbReference>
<dbReference type="GO" id="GO:0016491">
    <property type="term" value="F:oxidoreductase activity"/>
    <property type="evidence" value="ECO:0007669"/>
    <property type="project" value="UniProtKB-KW"/>
</dbReference>
<dbReference type="CDD" id="cd07521">
    <property type="entry name" value="HAD_FCP1-like"/>
    <property type="match status" value="1"/>
</dbReference>
<dbReference type="SMART" id="SM00577">
    <property type="entry name" value="CPDc"/>
    <property type="match status" value="1"/>
</dbReference>
<evidence type="ECO:0000256" key="2">
    <source>
        <dbReference type="SAM" id="Phobius"/>
    </source>
</evidence>
<evidence type="ECO:0000313" key="4">
    <source>
        <dbReference type="EMBL" id="CAF0729743.1"/>
    </source>
</evidence>
<dbReference type="InterPro" id="IPR020904">
    <property type="entry name" value="Sc_DH/Rdtase_CS"/>
</dbReference>
<dbReference type="PRINTS" id="PR00081">
    <property type="entry name" value="GDHRDH"/>
</dbReference>
<gene>
    <name evidence="4" type="ORF">OVA965_LOCUS711</name>
    <name evidence="5" type="ORF">TMI583_LOCUS711</name>
</gene>
<dbReference type="Gene3D" id="3.40.50.720">
    <property type="entry name" value="NAD(P)-binding Rossmann-like Domain"/>
    <property type="match status" value="1"/>
</dbReference>
<reference evidence="4" key="1">
    <citation type="submission" date="2021-02" db="EMBL/GenBank/DDBJ databases">
        <authorList>
            <person name="Nowell W R."/>
        </authorList>
    </citation>
    <scope>NUCLEOTIDE SEQUENCE</scope>
</reference>
<dbReference type="PRINTS" id="PR00080">
    <property type="entry name" value="SDRFAMILY"/>
</dbReference>
<accession>A0A8S2CNR4</accession>